<sequence>MLQTLLFLKPFILAPSTLSWSKPKICGDFVNANIKIHGRAEVVCLVSVLRSQWTKNESLPKDLVLETLVRFKQLKKWNLVSEILEWLRTQHWWHFNEMDFLMLITAHGKQGDFNKAKRVLSYMTKKGYASNMIFHTALMEAYGRGGQYNKAEAIFPKDCLGLG</sequence>
<name>A0ACC0FXH7_9ERIC</name>
<accession>A0ACC0FXH7</accession>
<comment type="caution">
    <text evidence="1">The sequence shown here is derived from an EMBL/GenBank/DDBJ whole genome shotgun (WGS) entry which is preliminary data.</text>
</comment>
<evidence type="ECO:0000313" key="2">
    <source>
        <dbReference type="Proteomes" id="UP001060215"/>
    </source>
</evidence>
<proteinExistence type="predicted"/>
<dbReference type="Proteomes" id="UP001060215">
    <property type="component" value="Chromosome 12"/>
</dbReference>
<evidence type="ECO:0000313" key="1">
    <source>
        <dbReference type="EMBL" id="KAI7993506.1"/>
    </source>
</evidence>
<protein>
    <submittedName>
        <fullName evidence="1">Pentatricopeptide repeat-containing protein</fullName>
    </submittedName>
</protein>
<organism evidence="1 2">
    <name type="scientific">Camellia lanceoleosa</name>
    <dbReference type="NCBI Taxonomy" id="1840588"/>
    <lineage>
        <taxon>Eukaryota</taxon>
        <taxon>Viridiplantae</taxon>
        <taxon>Streptophyta</taxon>
        <taxon>Embryophyta</taxon>
        <taxon>Tracheophyta</taxon>
        <taxon>Spermatophyta</taxon>
        <taxon>Magnoliopsida</taxon>
        <taxon>eudicotyledons</taxon>
        <taxon>Gunneridae</taxon>
        <taxon>Pentapetalae</taxon>
        <taxon>asterids</taxon>
        <taxon>Ericales</taxon>
        <taxon>Theaceae</taxon>
        <taxon>Camellia</taxon>
    </lineage>
</organism>
<gene>
    <name evidence="1" type="ORF">LOK49_LG11G02274</name>
</gene>
<reference evidence="1 2" key="1">
    <citation type="journal article" date="2022" name="Plant J.">
        <title>Chromosome-level genome of Camellia lanceoleosa provides a valuable resource for understanding genome evolution and self-incompatibility.</title>
        <authorList>
            <person name="Gong W."/>
            <person name="Xiao S."/>
            <person name="Wang L."/>
            <person name="Liao Z."/>
            <person name="Chang Y."/>
            <person name="Mo W."/>
            <person name="Hu G."/>
            <person name="Li W."/>
            <person name="Zhao G."/>
            <person name="Zhu H."/>
            <person name="Hu X."/>
            <person name="Ji K."/>
            <person name="Xiang X."/>
            <person name="Song Q."/>
            <person name="Yuan D."/>
            <person name="Jin S."/>
            <person name="Zhang L."/>
        </authorList>
    </citation>
    <scope>NUCLEOTIDE SEQUENCE [LARGE SCALE GENOMIC DNA]</scope>
    <source>
        <strain evidence="1">SQ_2022a</strain>
    </source>
</reference>
<dbReference type="EMBL" id="CM045769">
    <property type="protein sequence ID" value="KAI7993506.1"/>
    <property type="molecule type" value="Genomic_DNA"/>
</dbReference>
<keyword evidence="2" id="KW-1185">Reference proteome</keyword>